<dbReference type="NCBIfam" id="NF004079">
    <property type="entry name" value="PRK05584.1"/>
    <property type="match status" value="1"/>
</dbReference>
<dbReference type="OrthoDB" id="9792278at2"/>
<keyword evidence="2 6" id="KW-0028">Amino-acid biosynthesis</keyword>
<comment type="catalytic activity">
    <reaction evidence="6">
        <text>S-adenosyl-L-homocysteine + H2O = S-(5-deoxy-D-ribos-5-yl)-L-homocysteine + adenine</text>
        <dbReference type="Rhea" id="RHEA:17805"/>
        <dbReference type="ChEBI" id="CHEBI:15377"/>
        <dbReference type="ChEBI" id="CHEBI:16708"/>
        <dbReference type="ChEBI" id="CHEBI:57856"/>
        <dbReference type="ChEBI" id="CHEBI:58195"/>
        <dbReference type="EC" id="3.2.2.9"/>
    </reaction>
</comment>
<proteinExistence type="inferred from homology"/>
<feature type="domain" description="Nucleoside phosphorylase" evidence="7">
    <location>
        <begin position="2"/>
        <end position="227"/>
    </location>
</feature>
<comment type="catalytic activity">
    <reaction evidence="6">
        <text>S-methyl-5'-thioadenosine + H2O = 5-(methylsulfanyl)-D-ribose + adenine</text>
        <dbReference type="Rhea" id="RHEA:13617"/>
        <dbReference type="ChEBI" id="CHEBI:15377"/>
        <dbReference type="ChEBI" id="CHEBI:16708"/>
        <dbReference type="ChEBI" id="CHEBI:17509"/>
        <dbReference type="ChEBI" id="CHEBI:78440"/>
        <dbReference type="EC" id="3.2.2.9"/>
    </reaction>
</comment>
<dbReference type="FunFam" id="3.40.50.1580:FF:000001">
    <property type="entry name" value="MTA/SAH nucleosidase family protein"/>
    <property type="match status" value="1"/>
</dbReference>
<dbReference type="Proteomes" id="UP000277864">
    <property type="component" value="Unassembled WGS sequence"/>
</dbReference>
<dbReference type="HAMAP" id="MF_01684">
    <property type="entry name" value="Salvage_MtnN"/>
    <property type="match status" value="1"/>
</dbReference>
<dbReference type="InterPro" id="IPR010049">
    <property type="entry name" value="MTA_SAH_Nsdase"/>
</dbReference>
<name>A0A3R9YCD2_9ENTE</name>
<feature type="binding site" evidence="6">
    <location>
        <position position="78"/>
    </location>
    <ligand>
        <name>substrate</name>
    </ligand>
</feature>
<evidence type="ECO:0000313" key="9">
    <source>
        <dbReference type="Proteomes" id="UP000277864"/>
    </source>
</evidence>
<dbReference type="SUPFAM" id="SSF53167">
    <property type="entry name" value="Purine and uridine phosphorylases"/>
    <property type="match status" value="1"/>
</dbReference>
<comment type="function">
    <text evidence="6">Catalyzes the irreversible cleavage of the glycosidic bond in both 5'-methylthioadenosine (MTA) and S-adenosylhomocysteine (SAH/AdoHcy) to adenine and the corresponding thioribose, 5'-methylthioribose and S-ribosylhomocysteine, respectively. Also cleaves 5'-deoxyadenosine, a toxic by-product of radical S-adenosylmethionine (SAM) enzymes, into 5-deoxyribose and adenine.</text>
</comment>
<dbReference type="GO" id="GO:0008782">
    <property type="term" value="F:adenosylhomocysteine nucleosidase activity"/>
    <property type="evidence" value="ECO:0007669"/>
    <property type="project" value="UniProtKB-UniRule"/>
</dbReference>
<feature type="active site" description="Proton donor" evidence="6">
    <location>
        <position position="197"/>
    </location>
</feature>
<dbReference type="PANTHER" id="PTHR46832:SF1">
    <property type="entry name" value="5'-METHYLTHIOADENOSINE_S-ADENOSYLHOMOCYSTEINE NUCLEOSIDASE"/>
    <property type="match status" value="1"/>
</dbReference>
<feature type="binding site" evidence="6">
    <location>
        <begin position="173"/>
        <end position="174"/>
    </location>
    <ligand>
        <name>substrate</name>
    </ligand>
</feature>
<evidence type="ECO:0000256" key="2">
    <source>
        <dbReference type="ARBA" id="ARBA00022605"/>
    </source>
</evidence>
<reference evidence="8 9" key="1">
    <citation type="submission" date="2018-03" db="EMBL/GenBank/DDBJ databases">
        <authorList>
            <person name="Gulvik C.A."/>
        </authorList>
    </citation>
    <scope>NUCLEOTIDE SEQUENCE [LARGE SCALE GENOMIC DNA]</scope>
    <source>
        <strain evidence="8 9">JCM 31581</strain>
    </source>
</reference>
<dbReference type="EMBL" id="PXZH01000003">
    <property type="protein sequence ID" value="RST89117.1"/>
    <property type="molecule type" value="Genomic_DNA"/>
</dbReference>
<gene>
    <name evidence="6" type="primary">mtnN</name>
    <name evidence="8" type="ORF">C7P63_07460</name>
</gene>
<dbReference type="Gene3D" id="3.40.50.1580">
    <property type="entry name" value="Nucleoside phosphorylase domain"/>
    <property type="match status" value="1"/>
</dbReference>
<dbReference type="NCBIfam" id="TIGR01704">
    <property type="entry name" value="MTA_SAH-Nsdase"/>
    <property type="match status" value="1"/>
</dbReference>
<evidence type="ECO:0000256" key="6">
    <source>
        <dbReference type="HAMAP-Rule" id="MF_01684"/>
    </source>
</evidence>
<dbReference type="UniPathway" id="UPA00904">
    <property type="reaction ID" value="UER00871"/>
</dbReference>
<comment type="catalytic activity">
    <reaction evidence="5">
        <text>5'-deoxyadenosine + H2O = 5-deoxy-D-ribose + adenine</text>
        <dbReference type="Rhea" id="RHEA:29859"/>
        <dbReference type="ChEBI" id="CHEBI:15377"/>
        <dbReference type="ChEBI" id="CHEBI:16708"/>
        <dbReference type="ChEBI" id="CHEBI:17319"/>
        <dbReference type="ChEBI" id="CHEBI:149540"/>
        <dbReference type="EC" id="3.2.2.9"/>
    </reaction>
    <physiologicalReaction direction="left-to-right" evidence="5">
        <dbReference type="Rhea" id="RHEA:29860"/>
    </physiologicalReaction>
</comment>
<dbReference type="InterPro" id="IPR000845">
    <property type="entry name" value="Nucleoside_phosphorylase_d"/>
</dbReference>
<evidence type="ECO:0000256" key="3">
    <source>
        <dbReference type="ARBA" id="ARBA00022801"/>
    </source>
</evidence>
<feature type="active site" description="Proton acceptor" evidence="6">
    <location>
        <position position="12"/>
    </location>
</feature>
<evidence type="ECO:0000256" key="5">
    <source>
        <dbReference type="ARBA" id="ARBA00050313"/>
    </source>
</evidence>
<comment type="pathway">
    <text evidence="1 6">Amino-acid biosynthesis; L-methionine biosynthesis via salvage pathway; S-methyl-5-thio-alpha-D-ribose 1-phosphate from S-methyl-5'-thioadenosine (hydrolase route): step 1/2.</text>
</comment>
<dbReference type="Pfam" id="PF01048">
    <property type="entry name" value="PNP_UDP_1"/>
    <property type="match status" value="1"/>
</dbReference>
<accession>A0A3R9YCD2</accession>
<dbReference type="EC" id="3.2.2.9" evidence="6"/>
<comment type="similarity">
    <text evidence="6">Belongs to the PNP/UDP phosphorylase family. MtnN subfamily.</text>
</comment>
<dbReference type="GO" id="GO:0008930">
    <property type="term" value="F:methylthioadenosine nucleosidase activity"/>
    <property type="evidence" value="ECO:0007669"/>
    <property type="project" value="UniProtKB-UniRule"/>
</dbReference>
<evidence type="ECO:0000259" key="7">
    <source>
        <dbReference type="Pfam" id="PF01048"/>
    </source>
</evidence>
<dbReference type="CDD" id="cd09008">
    <property type="entry name" value="MTAN"/>
    <property type="match status" value="1"/>
</dbReference>
<dbReference type="PANTHER" id="PTHR46832">
    <property type="entry name" value="5'-METHYLTHIOADENOSINE/S-ADENOSYLHOMOCYSTEINE NUCLEOSIDASE"/>
    <property type="match status" value="1"/>
</dbReference>
<evidence type="ECO:0000313" key="8">
    <source>
        <dbReference type="EMBL" id="RST89117.1"/>
    </source>
</evidence>
<evidence type="ECO:0000256" key="4">
    <source>
        <dbReference type="ARBA" id="ARBA00023167"/>
    </source>
</evidence>
<keyword evidence="8" id="KW-0326">Glycosidase</keyword>
<organism evidence="8 9">
    <name type="scientific">Vagococcus humatus</name>
    <dbReference type="NCBI Taxonomy" id="1889241"/>
    <lineage>
        <taxon>Bacteria</taxon>
        <taxon>Bacillati</taxon>
        <taxon>Bacillota</taxon>
        <taxon>Bacilli</taxon>
        <taxon>Lactobacillales</taxon>
        <taxon>Enterococcaceae</taxon>
        <taxon>Vagococcus</taxon>
    </lineage>
</organism>
<keyword evidence="3 6" id="KW-0378">Hydrolase</keyword>
<dbReference type="GO" id="GO:0005829">
    <property type="term" value="C:cytosol"/>
    <property type="evidence" value="ECO:0007669"/>
    <property type="project" value="TreeGrafter"/>
</dbReference>
<evidence type="ECO:0000256" key="1">
    <source>
        <dbReference type="ARBA" id="ARBA00004945"/>
    </source>
</evidence>
<protein>
    <recommendedName>
        <fullName evidence="6">5'-methylthioadenosine/S-adenosylhomocysteine nucleosidase</fullName>
        <shortName evidence="6">MTA/SAH nucleosidase</shortName>
        <shortName evidence="6">MTAN</shortName>
        <ecNumber evidence="6">3.2.2.9</ecNumber>
    </recommendedName>
    <alternativeName>
        <fullName evidence="6">5'-deoxyadenosine nucleosidase</fullName>
        <shortName evidence="6">DOA nucleosidase</shortName>
        <shortName evidence="6">dAdo nucleosidase</shortName>
    </alternativeName>
    <alternativeName>
        <fullName evidence="6">5'-methylthioadenosine nucleosidase</fullName>
        <shortName evidence="6">MTA nucleosidase</shortName>
    </alternativeName>
    <alternativeName>
        <fullName evidence="6">S-adenosylhomocysteine nucleosidase</fullName>
        <shortName evidence="6">AdoHcy nucleosidase</shortName>
        <shortName evidence="6">SAH nucleosidase</shortName>
        <shortName evidence="6">SRH nucleosidase</shortName>
    </alternativeName>
</protein>
<comment type="caution">
    <text evidence="8">The sequence shown here is derived from an EMBL/GenBank/DDBJ whole genome shotgun (WGS) entry which is preliminary data.</text>
</comment>
<dbReference type="GO" id="GO:0019509">
    <property type="term" value="P:L-methionine salvage from methylthioadenosine"/>
    <property type="evidence" value="ECO:0007669"/>
    <property type="project" value="UniProtKB-UniRule"/>
</dbReference>
<keyword evidence="4 6" id="KW-0486">Methionine biosynthesis</keyword>
<feature type="binding site" evidence="6">
    <location>
        <position position="152"/>
    </location>
    <ligand>
        <name>substrate</name>
    </ligand>
</feature>
<dbReference type="GO" id="GO:0019284">
    <property type="term" value="P:L-methionine salvage from S-adenosylmethionine"/>
    <property type="evidence" value="ECO:0007669"/>
    <property type="project" value="TreeGrafter"/>
</dbReference>
<dbReference type="GO" id="GO:0009164">
    <property type="term" value="P:nucleoside catabolic process"/>
    <property type="evidence" value="ECO:0007669"/>
    <property type="project" value="InterPro"/>
</dbReference>
<dbReference type="InterPro" id="IPR035994">
    <property type="entry name" value="Nucleoside_phosphorylase_sf"/>
</dbReference>
<dbReference type="AlphaFoldDB" id="A0A3R9YCD2"/>
<dbReference type="RefSeq" id="WP_125943543.1">
    <property type="nucleotide sequence ID" value="NZ_PXZH01000003.1"/>
</dbReference>
<keyword evidence="9" id="KW-1185">Reference proteome</keyword>
<sequence length="231" mass="25124">MKIGIIGAMAEEIRLLREEMQEPTEWQEASATFISGKIGDHQVVVVQSGIGKVLAAVTATLLISHYQVDMLINTGSAGGIGESLEIGDLVISNRLAYFDVDVTAFGYAPGQMAGMPLYYEANEPFVQYVEQIAKSQEVRAHTGLIVTGDTFVHSPEQIDQIKSIFPEVLANEMEGAAIAQVATQYQVPFVVLRAMSDVGDENAHINFDEFILEAGKRSAQLVIACIKQLAY</sequence>